<evidence type="ECO:0000313" key="7">
    <source>
        <dbReference type="EMBL" id="TMJ15496.1"/>
    </source>
</evidence>
<evidence type="ECO:0000256" key="1">
    <source>
        <dbReference type="ARBA" id="ARBA00009054"/>
    </source>
</evidence>
<organism evidence="7 8">
    <name type="scientific">Candidatus Segetimicrobium genomatis</name>
    <dbReference type="NCBI Taxonomy" id="2569760"/>
    <lineage>
        <taxon>Bacteria</taxon>
        <taxon>Bacillati</taxon>
        <taxon>Candidatus Sysuimicrobiota</taxon>
        <taxon>Candidatus Sysuimicrobiia</taxon>
        <taxon>Candidatus Sysuimicrobiales</taxon>
        <taxon>Candidatus Segetimicrobiaceae</taxon>
        <taxon>Candidatus Segetimicrobium</taxon>
    </lineage>
</organism>
<gene>
    <name evidence="3" type="primary">grpE</name>
    <name evidence="7" type="ORF">E6H02_01845</name>
</gene>
<evidence type="ECO:0000256" key="4">
    <source>
        <dbReference type="RuleBase" id="RU000639"/>
    </source>
</evidence>
<sequence length="205" mass="22199">MGPMEHHDEHPELEGGPEGRPGEGSVAPAEPEADDLAALSKKELQAKLREAREDVARNWQHFLHSAADLENYKKQAARDRQDAVERARRQMLTLVLTVVDNLERALAAASGRDSPAQAVIEGLRIAHRQILGQLDVFGVRPIEAMGKPFNPRLHEAVGVVPPQGAGPGIGTVVAETLRGYMLNDEVLRPAKVVVVGEAAEEKAGR</sequence>
<dbReference type="GO" id="GO:0051087">
    <property type="term" value="F:protein-folding chaperone binding"/>
    <property type="evidence" value="ECO:0007669"/>
    <property type="project" value="InterPro"/>
</dbReference>
<dbReference type="HAMAP" id="MF_01151">
    <property type="entry name" value="GrpE"/>
    <property type="match status" value="1"/>
</dbReference>
<comment type="caution">
    <text evidence="7">The sequence shown here is derived from an EMBL/GenBank/DDBJ whole genome shotgun (WGS) entry which is preliminary data.</text>
</comment>
<dbReference type="GO" id="GO:0005829">
    <property type="term" value="C:cytosol"/>
    <property type="evidence" value="ECO:0007669"/>
    <property type="project" value="TreeGrafter"/>
</dbReference>
<dbReference type="GO" id="GO:0051082">
    <property type="term" value="F:unfolded protein binding"/>
    <property type="evidence" value="ECO:0007669"/>
    <property type="project" value="TreeGrafter"/>
</dbReference>
<dbReference type="InterPro" id="IPR013805">
    <property type="entry name" value="GrpE_CC"/>
</dbReference>
<dbReference type="AlphaFoldDB" id="A0A537M5I4"/>
<dbReference type="CDD" id="cd00446">
    <property type="entry name" value="GrpE"/>
    <property type="match status" value="1"/>
</dbReference>
<comment type="subcellular location">
    <subcellularLocation>
        <location evidence="3">Cytoplasm</location>
    </subcellularLocation>
</comment>
<dbReference type="Pfam" id="PF01025">
    <property type="entry name" value="GrpE"/>
    <property type="match status" value="1"/>
</dbReference>
<evidence type="ECO:0000256" key="6">
    <source>
        <dbReference type="SAM" id="MobiDB-lite"/>
    </source>
</evidence>
<reference evidence="7 8" key="1">
    <citation type="journal article" date="2019" name="Nat. Microbiol.">
        <title>Mediterranean grassland soil C-N compound turnover is dependent on rainfall and depth, and is mediated by genomically divergent microorganisms.</title>
        <authorList>
            <person name="Diamond S."/>
            <person name="Andeer P.F."/>
            <person name="Li Z."/>
            <person name="Crits-Christoph A."/>
            <person name="Burstein D."/>
            <person name="Anantharaman K."/>
            <person name="Lane K.R."/>
            <person name="Thomas B.C."/>
            <person name="Pan C."/>
            <person name="Northen T.R."/>
            <person name="Banfield J.F."/>
        </authorList>
    </citation>
    <scope>NUCLEOTIDE SEQUENCE [LARGE SCALE GENOMIC DNA]</scope>
    <source>
        <strain evidence="7">NP_5</strain>
    </source>
</reference>
<dbReference type="GO" id="GO:0006457">
    <property type="term" value="P:protein folding"/>
    <property type="evidence" value="ECO:0007669"/>
    <property type="project" value="InterPro"/>
</dbReference>
<dbReference type="GO" id="GO:0042803">
    <property type="term" value="F:protein homodimerization activity"/>
    <property type="evidence" value="ECO:0007669"/>
    <property type="project" value="InterPro"/>
</dbReference>
<dbReference type="InterPro" id="IPR009012">
    <property type="entry name" value="GrpE_head"/>
</dbReference>
<dbReference type="PANTHER" id="PTHR21237">
    <property type="entry name" value="GRPE PROTEIN"/>
    <property type="match status" value="1"/>
</dbReference>
<feature type="compositionally biased region" description="Basic and acidic residues" evidence="6">
    <location>
        <begin position="1"/>
        <end position="13"/>
    </location>
</feature>
<comment type="function">
    <text evidence="3 4">Participates actively in the response to hyperosmotic and heat shock by preventing the aggregation of stress-denatured proteins, in association with DnaK and GrpE. It is the nucleotide exchange factor for DnaK and may function as a thermosensor. Unfolded proteins bind initially to DnaJ; upon interaction with the DnaJ-bound protein, DnaK hydrolyzes its bound ATP, resulting in the formation of a stable complex. GrpE releases ADP from DnaK; ATP binding to DnaK triggers the release of the substrate protein, thus completing the reaction cycle. Several rounds of ATP-dependent interactions between DnaJ, DnaK and GrpE are required for fully efficient folding.</text>
</comment>
<keyword evidence="3 4" id="KW-0346">Stress response</keyword>
<evidence type="ECO:0000313" key="8">
    <source>
        <dbReference type="Proteomes" id="UP000320393"/>
    </source>
</evidence>
<protein>
    <recommendedName>
        <fullName evidence="3 4">Protein GrpE</fullName>
    </recommendedName>
    <alternativeName>
        <fullName evidence="3">HSP-70 cofactor</fullName>
    </alternativeName>
</protein>
<name>A0A537M5I4_9BACT</name>
<dbReference type="GO" id="GO:0000774">
    <property type="term" value="F:adenyl-nucleotide exchange factor activity"/>
    <property type="evidence" value="ECO:0007669"/>
    <property type="project" value="InterPro"/>
</dbReference>
<evidence type="ECO:0000256" key="2">
    <source>
        <dbReference type="ARBA" id="ARBA00023186"/>
    </source>
</evidence>
<keyword evidence="2 3" id="KW-0143">Chaperone</keyword>
<evidence type="ECO:0000256" key="3">
    <source>
        <dbReference type="HAMAP-Rule" id="MF_01151"/>
    </source>
</evidence>
<evidence type="ECO:0000256" key="5">
    <source>
        <dbReference type="RuleBase" id="RU004478"/>
    </source>
</evidence>
<feature type="region of interest" description="Disordered" evidence="6">
    <location>
        <begin position="1"/>
        <end position="35"/>
    </location>
</feature>
<dbReference type="PROSITE" id="PS01071">
    <property type="entry name" value="GRPE"/>
    <property type="match status" value="1"/>
</dbReference>
<comment type="similarity">
    <text evidence="1 3 5">Belongs to the GrpE family.</text>
</comment>
<dbReference type="SUPFAM" id="SSF51064">
    <property type="entry name" value="Head domain of nucleotide exchange factor GrpE"/>
    <property type="match status" value="1"/>
</dbReference>
<dbReference type="PANTHER" id="PTHR21237:SF23">
    <property type="entry name" value="GRPE PROTEIN HOMOLOG, MITOCHONDRIAL"/>
    <property type="match status" value="1"/>
</dbReference>
<keyword evidence="3" id="KW-0963">Cytoplasm</keyword>
<proteinExistence type="inferred from homology"/>
<dbReference type="EMBL" id="VBAM01000054">
    <property type="protein sequence ID" value="TMJ15496.1"/>
    <property type="molecule type" value="Genomic_DNA"/>
</dbReference>
<dbReference type="Gene3D" id="2.30.22.10">
    <property type="entry name" value="Head domain of nucleotide exchange factor GrpE"/>
    <property type="match status" value="1"/>
</dbReference>
<dbReference type="PRINTS" id="PR00773">
    <property type="entry name" value="GRPEPROTEIN"/>
</dbReference>
<dbReference type="Proteomes" id="UP000320393">
    <property type="component" value="Unassembled WGS sequence"/>
</dbReference>
<dbReference type="InterPro" id="IPR000740">
    <property type="entry name" value="GrpE"/>
</dbReference>
<dbReference type="Gene3D" id="3.90.20.20">
    <property type="match status" value="1"/>
</dbReference>
<accession>A0A537M5I4</accession>
<comment type="subunit">
    <text evidence="3">Homodimer.</text>
</comment>
<dbReference type="SUPFAM" id="SSF58014">
    <property type="entry name" value="Coiled-coil domain of nucleotide exchange factor GrpE"/>
    <property type="match status" value="1"/>
</dbReference>